<dbReference type="PANTHER" id="PTHR43303:SF4">
    <property type="entry name" value="NADPH DEHYDROGENASE C23G7.10C-RELATED"/>
    <property type="match status" value="1"/>
</dbReference>
<keyword evidence="5" id="KW-0560">Oxidoreductase</keyword>
<dbReference type="RefSeq" id="WP_277568213.1">
    <property type="nucleotide sequence ID" value="NZ_JAPDHZ010000006.1"/>
</dbReference>
<keyword evidence="4" id="KW-0521">NADP</keyword>
<dbReference type="InterPro" id="IPR001155">
    <property type="entry name" value="OxRdtase_FMN_N"/>
</dbReference>
<evidence type="ECO:0000313" key="8">
    <source>
        <dbReference type="Proteomes" id="UP001153387"/>
    </source>
</evidence>
<accession>A0A9X4KLW1</accession>
<evidence type="ECO:0000259" key="6">
    <source>
        <dbReference type="Pfam" id="PF00724"/>
    </source>
</evidence>
<evidence type="ECO:0000256" key="3">
    <source>
        <dbReference type="ARBA" id="ARBA00022643"/>
    </source>
</evidence>
<dbReference type="InterPro" id="IPR044152">
    <property type="entry name" value="YqjM-like"/>
</dbReference>
<comment type="caution">
    <text evidence="7">The sequence shown here is derived from an EMBL/GenBank/DDBJ whole genome shotgun (WGS) entry which is preliminary data.</text>
</comment>
<keyword evidence="2" id="KW-0285">Flavoprotein</keyword>
<organism evidence="7 8">
    <name type="scientific">Cohnella ginsengisoli</name>
    <dbReference type="NCBI Taxonomy" id="425004"/>
    <lineage>
        <taxon>Bacteria</taxon>
        <taxon>Bacillati</taxon>
        <taxon>Bacillota</taxon>
        <taxon>Bacilli</taxon>
        <taxon>Bacillales</taxon>
        <taxon>Paenibacillaceae</taxon>
        <taxon>Cohnella</taxon>
    </lineage>
</organism>
<dbReference type="GO" id="GO:0003959">
    <property type="term" value="F:NADPH dehydrogenase activity"/>
    <property type="evidence" value="ECO:0007669"/>
    <property type="project" value="InterPro"/>
</dbReference>
<feature type="domain" description="NADH:flavin oxidoreductase/NADH oxidase N-terminal" evidence="6">
    <location>
        <begin position="6"/>
        <end position="320"/>
    </location>
</feature>
<keyword evidence="3" id="KW-0288">FMN</keyword>
<dbReference type="InterPro" id="IPR013785">
    <property type="entry name" value="Aldolase_TIM"/>
</dbReference>
<dbReference type="Pfam" id="PF00724">
    <property type="entry name" value="Oxidored_FMN"/>
    <property type="match status" value="1"/>
</dbReference>
<keyword evidence="8" id="KW-1185">Reference proteome</keyword>
<sequence length="345" mass="37580">MSQLGSPFTLKGLTLRNRVAMSPMCQYSVEAEDGAPNDWHFVHYVSRAVGGAGLILVEMTDVEPDGRISNRDLGLWSDEQIPAYRRIVDEVHKHGAKIGVQIAHAGRKALDAEPPVGPWSEPFDNTAKQPRALGTEEAWALVGKFADAAARAVQAGFDTIQLHGAHGYLIHQFHSPGINKRDDEFGRDKAKFGVEVIKAVKAVLPPDMPLLMRVSAIEYAEYAYGLDHMLEIARAYRDAGVDMFDVSTGGEGGPAVKGTPGNYPGYQVPFARALKEALGVPVSAVGMLDDPELAEHVVASGDADLAMIGRAMLRNPYWAIDALRRLDGKTDLFAKAYERGYYGHR</sequence>
<proteinExistence type="predicted"/>
<dbReference type="PANTHER" id="PTHR43303">
    <property type="entry name" value="NADPH DEHYDROGENASE C23G7.10C-RELATED"/>
    <property type="match status" value="1"/>
</dbReference>
<evidence type="ECO:0000313" key="7">
    <source>
        <dbReference type="EMBL" id="MDG0794473.1"/>
    </source>
</evidence>
<dbReference type="GO" id="GO:0050661">
    <property type="term" value="F:NADP binding"/>
    <property type="evidence" value="ECO:0007669"/>
    <property type="project" value="InterPro"/>
</dbReference>
<protein>
    <submittedName>
        <fullName evidence="7">NADH:flavin oxidoreductase/NADH oxidase</fullName>
    </submittedName>
</protein>
<comment type="cofactor">
    <cofactor evidence="1">
        <name>FMN</name>
        <dbReference type="ChEBI" id="CHEBI:58210"/>
    </cofactor>
</comment>
<dbReference type="GO" id="GO:0010181">
    <property type="term" value="F:FMN binding"/>
    <property type="evidence" value="ECO:0007669"/>
    <property type="project" value="InterPro"/>
</dbReference>
<dbReference type="AlphaFoldDB" id="A0A9X4KLW1"/>
<evidence type="ECO:0000256" key="5">
    <source>
        <dbReference type="ARBA" id="ARBA00023002"/>
    </source>
</evidence>
<dbReference type="SUPFAM" id="SSF51395">
    <property type="entry name" value="FMN-linked oxidoreductases"/>
    <property type="match status" value="1"/>
</dbReference>
<name>A0A9X4KLW1_9BACL</name>
<evidence type="ECO:0000256" key="2">
    <source>
        <dbReference type="ARBA" id="ARBA00022630"/>
    </source>
</evidence>
<dbReference type="CDD" id="cd02932">
    <property type="entry name" value="OYE_YqiM_FMN"/>
    <property type="match status" value="1"/>
</dbReference>
<gene>
    <name evidence="7" type="ORF">OMP38_29290</name>
</gene>
<dbReference type="Proteomes" id="UP001153387">
    <property type="component" value="Unassembled WGS sequence"/>
</dbReference>
<dbReference type="Gene3D" id="3.20.20.70">
    <property type="entry name" value="Aldolase class I"/>
    <property type="match status" value="1"/>
</dbReference>
<dbReference type="EMBL" id="JAPDHZ010000006">
    <property type="protein sequence ID" value="MDG0794473.1"/>
    <property type="molecule type" value="Genomic_DNA"/>
</dbReference>
<reference evidence="7 8" key="1">
    <citation type="submission" date="2022-10" db="EMBL/GenBank/DDBJ databases">
        <title>Comparative genomic analysis of Cohnella hashimotonis sp. nov., isolated from the International Space Station.</title>
        <authorList>
            <person name="Simpson A."/>
            <person name="Venkateswaran K."/>
        </authorList>
    </citation>
    <scope>NUCLEOTIDE SEQUENCE [LARGE SCALE GENOMIC DNA]</scope>
    <source>
        <strain evidence="7 8">DSM 18997</strain>
    </source>
</reference>
<evidence type="ECO:0000256" key="1">
    <source>
        <dbReference type="ARBA" id="ARBA00001917"/>
    </source>
</evidence>
<evidence type="ECO:0000256" key="4">
    <source>
        <dbReference type="ARBA" id="ARBA00022857"/>
    </source>
</evidence>